<evidence type="ECO:0000259" key="6">
    <source>
        <dbReference type="PROSITE" id="PS51755"/>
    </source>
</evidence>
<name>A0A1Q8CK43_9PSEU</name>
<dbReference type="SMART" id="SM01043">
    <property type="entry name" value="BTAD"/>
    <property type="match status" value="1"/>
</dbReference>
<dbReference type="InterPro" id="IPR005158">
    <property type="entry name" value="BTAD"/>
</dbReference>
<proteinExistence type="inferred from homology"/>
<dbReference type="Pfam" id="PF03704">
    <property type="entry name" value="BTAD"/>
    <property type="match status" value="1"/>
</dbReference>
<comment type="similarity">
    <text evidence="1">Belongs to the AfsR/DnrI/RedD regulatory family.</text>
</comment>
<evidence type="ECO:0000313" key="8">
    <source>
        <dbReference type="Proteomes" id="UP000185596"/>
    </source>
</evidence>
<evidence type="ECO:0000313" key="7">
    <source>
        <dbReference type="EMBL" id="OLF14703.1"/>
    </source>
</evidence>
<sequence>MAGAAPVEVRCLGVFALTINGRTVERWRAGKARELLQFLLLRPGRVVPRDTLCDALWPDSPGTGRTRGSLKVAVHALRRILDDHLGLDGRDVDTQPLRVITVEQGYLLDVDRLHIDFEVFDELVDRAHRADTAHSTTEAAARFRAAVELYGGDFLAEVDAEWACVQREWLRSRYLYALQRLAELDLAAQDHLSVVRWCRRMIDAEPLCEQAYRTLMVAHAELGQLSQVHRWYQLCVRRLREVLQAPPDPVTEQAYSRALRRG</sequence>
<dbReference type="InterPro" id="IPR036388">
    <property type="entry name" value="WH-like_DNA-bd_sf"/>
</dbReference>
<evidence type="ECO:0000256" key="4">
    <source>
        <dbReference type="ARBA" id="ARBA00023163"/>
    </source>
</evidence>
<evidence type="ECO:0000256" key="2">
    <source>
        <dbReference type="ARBA" id="ARBA00023015"/>
    </source>
</evidence>
<dbReference type="InterPro" id="IPR001867">
    <property type="entry name" value="OmpR/PhoB-type_DNA-bd"/>
</dbReference>
<evidence type="ECO:0000256" key="3">
    <source>
        <dbReference type="ARBA" id="ARBA00023125"/>
    </source>
</evidence>
<feature type="DNA-binding region" description="OmpR/PhoB-type" evidence="5">
    <location>
        <begin position="1"/>
        <end position="110"/>
    </location>
</feature>
<dbReference type="AlphaFoldDB" id="A0A1Q8CK43"/>
<accession>A0A1Q8CK43</accession>
<protein>
    <recommendedName>
        <fullName evidence="6">OmpR/PhoB-type domain-containing protein</fullName>
    </recommendedName>
</protein>
<dbReference type="Gene3D" id="1.25.40.10">
    <property type="entry name" value="Tetratricopeptide repeat domain"/>
    <property type="match status" value="1"/>
</dbReference>
<dbReference type="Pfam" id="PF00486">
    <property type="entry name" value="Trans_reg_C"/>
    <property type="match status" value="1"/>
</dbReference>
<dbReference type="Gene3D" id="1.10.10.10">
    <property type="entry name" value="Winged helix-like DNA-binding domain superfamily/Winged helix DNA-binding domain"/>
    <property type="match status" value="1"/>
</dbReference>
<gene>
    <name evidence="7" type="ORF">BU204_25780</name>
</gene>
<dbReference type="RefSeq" id="WP_075128340.1">
    <property type="nucleotide sequence ID" value="NZ_MSIE01000050.1"/>
</dbReference>
<dbReference type="PANTHER" id="PTHR35807">
    <property type="entry name" value="TRANSCRIPTIONAL REGULATOR REDD-RELATED"/>
    <property type="match status" value="1"/>
</dbReference>
<dbReference type="OrthoDB" id="134985at2"/>
<evidence type="ECO:0000256" key="1">
    <source>
        <dbReference type="ARBA" id="ARBA00005820"/>
    </source>
</evidence>
<dbReference type="STRING" id="1912961.BU204_25780"/>
<dbReference type="Proteomes" id="UP000185596">
    <property type="component" value="Unassembled WGS sequence"/>
</dbReference>
<dbReference type="SMART" id="SM00862">
    <property type="entry name" value="Trans_reg_C"/>
    <property type="match status" value="1"/>
</dbReference>
<dbReference type="PANTHER" id="PTHR35807:SF1">
    <property type="entry name" value="TRANSCRIPTIONAL REGULATOR REDD"/>
    <property type="match status" value="1"/>
</dbReference>
<dbReference type="GO" id="GO:0006355">
    <property type="term" value="P:regulation of DNA-templated transcription"/>
    <property type="evidence" value="ECO:0007669"/>
    <property type="project" value="InterPro"/>
</dbReference>
<keyword evidence="4" id="KW-0804">Transcription</keyword>
<dbReference type="SUPFAM" id="SSF48452">
    <property type="entry name" value="TPR-like"/>
    <property type="match status" value="1"/>
</dbReference>
<dbReference type="GO" id="GO:0000160">
    <property type="term" value="P:phosphorelay signal transduction system"/>
    <property type="evidence" value="ECO:0007669"/>
    <property type="project" value="InterPro"/>
</dbReference>
<keyword evidence="3 5" id="KW-0238">DNA-binding</keyword>
<keyword evidence="8" id="KW-1185">Reference proteome</keyword>
<dbReference type="SUPFAM" id="SSF46894">
    <property type="entry name" value="C-terminal effector domain of the bipartite response regulators"/>
    <property type="match status" value="1"/>
</dbReference>
<keyword evidence="2" id="KW-0805">Transcription regulation</keyword>
<reference evidence="7 8" key="1">
    <citation type="submission" date="2016-12" db="EMBL/GenBank/DDBJ databases">
        <title>The draft genome sequence of Actinophytocola sp. 11-183.</title>
        <authorList>
            <person name="Wang W."/>
            <person name="Yuan L."/>
        </authorList>
    </citation>
    <scope>NUCLEOTIDE SEQUENCE [LARGE SCALE GENOMIC DNA]</scope>
    <source>
        <strain evidence="7 8">11-183</strain>
    </source>
</reference>
<dbReference type="PROSITE" id="PS51755">
    <property type="entry name" value="OMPR_PHOB"/>
    <property type="match status" value="1"/>
</dbReference>
<organism evidence="7 8">
    <name type="scientific">Actinophytocola xanthii</name>
    <dbReference type="NCBI Taxonomy" id="1912961"/>
    <lineage>
        <taxon>Bacteria</taxon>
        <taxon>Bacillati</taxon>
        <taxon>Actinomycetota</taxon>
        <taxon>Actinomycetes</taxon>
        <taxon>Pseudonocardiales</taxon>
        <taxon>Pseudonocardiaceae</taxon>
    </lineage>
</organism>
<dbReference type="InterPro" id="IPR011990">
    <property type="entry name" value="TPR-like_helical_dom_sf"/>
</dbReference>
<dbReference type="GO" id="GO:0003677">
    <property type="term" value="F:DNA binding"/>
    <property type="evidence" value="ECO:0007669"/>
    <property type="project" value="UniProtKB-UniRule"/>
</dbReference>
<feature type="domain" description="OmpR/PhoB-type" evidence="6">
    <location>
        <begin position="1"/>
        <end position="110"/>
    </location>
</feature>
<dbReference type="InterPro" id="IPR016032">
    <property type="entry name" value="Sig_transdc_resp-reg_C-effctor"/>
</dbReference>
<evidence type="ECO:0000256" key="5">
    <source>
        <dbReference type="PROSITE-ProRule" id="PRU01091"/>
    </source>
</evidence>
<dbReference type="InterPro" id="IPR051677">
    <property type="entry name" value="AfsR-DnrI-RedD_regulator"/>
</dbReference>
<comment type="caution">
    <text evidence="7">The sequence shown here is derived from an EMBL/GenBank/DDBJ whole genome shotgun (WGS) entry which is preliminary data.</text>
</comment>
<dbReference type="EMBL" id="MSIE01000050">
    <property type="protein sequence ID" value="OLF14703.1"/>
    <property type="molecule type" value="Genomic_DNA"/>
</dbReference>